<name>A0A8D8MNJ7_CULPI</name>
<organism evidence="2">
    <name type="scientific">Culex pipiens</name>
    <name type="common">House mosquito</name>
    <dbReference type="NCBI Taxonomy" id="7175"/>
    <lineage>
        <taxon>Eukaryota</taxon>
        <taxon>Metazoa</taxon>
        <taxon>Ecdysozoa</taxon>
        <taxon>Arthropoda</taxon>
        <taxon>Hexapoda</taxon>
        <taxon>Insecta</taxon>
        <taxon>Pterygota</taxon>
        <taxon>Neoptera</taxon>
        <taxon>Endopterygota</taxon>
        <taxon>Diptera</taxon>
        <taxon>Nematocera</taxon>
        <taxon>Culicoidea</taxon>
        <taxon>Culicidae</taxon>
        <taxon>Culicinae</taxon>
        <taxon>Culicini</taxon>
        <taxon>Culex</taxon>
        <taxon>Culex</taxon>
    </lineage>
</organism>
<feature type="region of interest" description="Disordered" evidence="1">
    <location>
        <begin position="1"/>
        <end position="74"/>
    </location>
</feature>
<protein>
    <submittedName>
        <fullName evidence="2">(northern house mosquito) hypothetical protein</fullName>
    </submittedName>
</protein>
<dbReference type="AlphaFoldDB" id="A0A8D8MNJ7"/>
<dbReference type="EMBL" id="HBUE01212989">
    <property type="protein sequence ID" value="CAG6535266.1"/>
    <property type="molecule type" value="Transcribed_RNA"/>
</dbReference>
<evidence type="ECO:0000313" key="2">
    <source>
        <dbReference type="EMBL" id="CAG6535266.1"/>
    </source>
</evidence>
<feature type="compositionally biased region" description="Basic residues" evidence="1">
    <location>
        <begin position="22"/>
        <end position="34"/>
    </location>
</feature>
<evidence type="ECO:0000256" key="1">
    <source>
        <dbReference type="SAM" id="MobiDB-lite"/>
    </source>
</evidence>
<sequence length="132" mass="14826">MSFNKMGQEKSLPSRCTSAHDYHHHHHHHHHHHTTSLASSTGSKSSAAPSRSPSTASTTSSASSASAASSYKSVERQTKYLNEHLYIKSYLDIEEEDRNAKLLFQKVRPGGIRNYTPKILSENNKKNIDVWI</sequence>
<accession>A0A8D8MNJ7</accession>
<dbReference type="EMBL" id="HBUE01319489">
    <property type="protein sequence ID" value="CAG6587251.1"/>
    <property type="molecule type" value="Transcribed_RNA"/>
</dbReference>
<reference evidence="2" key="1">
    <citation type="submission" date="2021-05" db="EMBL/GenBank/DDBJ databases">
        <authorList>
            <person name="Alioto T."/>
            <person name="Alioto T."/>
            <person name="Gomez Garrido J."/>
        </authorList>
    </citation>
    <scope>NUCLEOTIDE SEQUENCE</scope>
</reference>
<proteinExistence type="predicted"/>
<feature type="compositionally biased region" description="Low complexity" evidence="1">
    <location>
        <begin position="35"/>
        <end position="70"/>
    </location>
</feature>